<dbReference type="EMBL" id="JBDIZK010000011">
    <property type="protein sequence ID" value="MEN3749074.1"/>
    <property type="molecule type" value="Genomic_DNA"/>
</dbReference>
<evidence type="ECO:0000256" key="1">
    <source>
        <dbReference type="SAM" id="SignalP"/>
    </source>
</evidence>
<accession>A0ABV0BC03</accession>
<keyword evidence="3" id="KW-1185">Reference proteome</keyword>
<protein>
    <recommendedName>
        <fullName evidence="4">DUF4139 domain-containing protein</fullName>
    </recommendedName>
</protein>
<comment type="caution">
    <text evidence="2">The sequence shown here is derived from an EMBL/GenBank/DDBJ whole genome shotgun (WGS) entry which is preliminary data.</text>
</comment>
<keyword evidence="1" id="KW-0732">Signal</keyword>
<feature type="signal peptide" evidence="1">
    <location>
        <begin position="1"/>
        <end position="22"/>
    </location>
</feature>
<gene>
    <name evidence="2" type="ORF">TPR58_18010</name>
</gene>
<reference evidence="2 3" key="1">
    <citation type="submission" date="2024-05" db="EMBL/GenBank/DDBJ databases">
        <title>Sphingomonas sp. HF-S3 16S ribosomal RNA gene Genome sequencing and assembly.</title>
        <authorList>
            <person name="Lee H."/>
        </authorList>
    </citation>
    <scope>NUCLEOTIDE SEQUENCE [LARGE SCALE GENOMIC DNA]</scope>
    <source>
        <strain evidence="2 3">HF-S3</strain>
    </source>
</reference>
<dbReference type="RefSeq" id="WP_346248112.1">
    <property type="nucleotide sequence ID" value="NZ_JBDIZK010000011.1"/>
</dbReference>
<organism evidence="2 3">
    <name type="scientific">Sphingomonas rustica</name>
    <dbReference type="NCBI Taxonomy" id="3103142"/>
    <lineage>
        <taxon>Bacteria</taxon>
        <taxon>Pseudomonadati</taxon>
        <taxon>Pseudomonadota</taxon>
        <taxon>Alphaproteobacteria</taxon>
        <taxon>Sphingomonadales</taxon>
        <taxon>Sphingomonadaceae</taxon>
        <taxon>Sphingomonas</taxon>
    </lineage>
</organism>
<feature type="chain" id="PRO_5046553227" description="DUF4139 domain-containing protein" evidence="1">
    <location>
        <begin position="23"/>
        <end position="505"/>
    </location>
</feature>
<sequence length="505" mass="55064">MRPIRALGLAVVAMIAALPALAQPVTSPAPDSVAVTIYRAPNASPDRELQLNWLQGYALVTEKRTITIPRGRATIRFEGVAEGILPESAIVADLPSGVREKNLDADLLSPRSLYERSLGRPVTIRRRAQDGRQVEEPAIIRSGADGAAILETREGFVAVNCGPTRDSIVYPSVPAGLSAKPTLSIETESAEERRVTVTLSYLAWGFDWQANYVATMRPDGKLDLFAWVTLANTDVTSFVDAETMVVAGRLNRESARPYERPADGSLSFSCFPTFVEESEPQFAADGVVAEPMMMAPAPAPAMAREEIVVTGSRIARQEELGDLKLYRVPDPTTVASHSLKQVAMIDRKAVPVETFYRAYVSDGAQVRRVLRLQNRKEQGLGLPLPQGGVAVFAPRGEDRVLIGQGSVADKAVNEEVEIEIDDAPQIRIQADATGSGDRRADRLVTVTNANPFPVRFEGDVTLDDGHKRQRTSAKLHRKNGRDLWIVEVPANGSATLRYRDVAPRK</sequence>
<evidence type="ECO:0008006" key="4">
    <source>
        <dbReference type="Google" id="ProtNLM"/>
    </source>
</evidence>
<dbReference type="Proteomes" id="UP001427805">
    <property type="component" value="Unassembled WGS sequence"/>
</dbReference>
<proteinExistence type="predicted"/>
<evidence type="ECO:0000313" key="3">
    <source>
        <dbReference type="Proteomes" id="UP001427805"/>
    </source>
</evidence>
<name>A0ABV0BC03_9SPHN</name>
<dbReference type="PANTHER" id="PTHR38075">
    <property type="entry name" value="DUF4139 DOMAIN-CONTAINING PROTEIN"/>
    <property type="match status" value="1"/>
</dbReference>
<dbReference type="PANTHER" id="PTHR38075:SF1">
    <property type="entry name" value="DUF4139 DOMAIN-CONTAINING PROTEIN"/>
    <property type="match status" value="1"/>
</dbReference>
<evidence type="ECO:0000313" key="2">
    <source>
        <dbReference type="EMBL" id="MEN3749074.1"/>
    </source>
</evidence>